<protein>
    <submittedName>
        <fullName evidence="2">Uncharacterized protein</fullName>
    </submittedName>
</protein>
<evidence type="ECO:0000256" key="1">
    <source>
        <dbReference type="SAM" id="MobiDB-lite"/>
    </source>
</evidence>
<reference evidence="2" key="1">
    <citation type="journal article" date="2014" name="Int. J. Syst. Evol. Microbiol.">
        <title>Complete genome sequence of Corynebacterium casei LMG S-19264T (=DSM 44701T), isolated from a smear-ripened cheese.</title>
        <authorList>
            <consortium name="US DOE Joint Genome Institute (JGI-PGF)"/>
            <person name="Walter F."/>
            <person name="Albersmeier A."/>
            <person name="Kalinowski J."/>
            <person name="Ruckert C."/>
        </authorList>
    </citation>
    <scope>NUCLEOTIDE SEQUENCE</scope>
    <source>
        <strain evidence="2">CGMCC 1.12187</strain>
    </source>
</reference>
<dbReference type="EMBL" id="BMEQ01000023">
    <property type="protein sequence ID" value="GGG66196.1"/>
    <property type="molecule type" value="Genomic_DNA"/>
</dbReference>
<organism evidence="2 3">
    <name type="scientific">Kocuria dechangensis</name>
    <dbReference type="NCBI Taxonomy" id="1176249"/>
    <lineage>
        <taxon>Bacteria</taxon>
        <taxon>Bacillati</taxon>
        <taxon>Actinomycetota</taxon>
        <taxon>Actinomycetes</taxon>
        <taxon>Micrococcales</taxon>
        <taxon>Micrococcaceae</taxon>
        <taxon>Kocuria</taxon>
    </lineage>
</organism>
<feature type="region of interest" description="Disordered" evidence="1">
    <location>
        <begin position="29"/>
        <end position="52"/>
    </location>
</feature>
<gene>
    <name evidence="2" type="ORF">GCM10011374_32790</name>
</gene>
<dbReference type="AlphaFoldDB" id="A0A917H395"/>
<evidence type="ECO:0000313" key="2">
    <source>
        <dbReference type="EMBL" id="GGG66196.1"/>
    </source>
</evidence>
<accession>A0A917H395</accession>
<dbReference type="Proteomes" id="UP000638848">
    <property type="component" value="Unassembled WGS sequence"/>
</dbReference>
<sequence>MAYGPGPRPDRRQTLLETVRAAAAAHGFPDAGVLTGDGGTGVLAHRSTEESP</sequence>
<proteinExistence type="predicted"/>
<comment type="caution">
    <text evidence="2">The sequence shown here is derived from an EMBL/GenBank/DDBJ whole genome shotgun (WGS) entry which is preliminary data.</text>
</comment>
<keyword evidence="3" id="KW-1185">Reference proteome</keyword>
<evidence type="ECO:0000313" key="3">
    <source>
        <dbReference type="Proteomes" id="UP000638848"/>
    </source>
</evidence>
<reference evidence="2" key="2">
    <citation type="submission" date="2020-09" db="EMBL/GenBank/DDBJ databases">
        <authorList>
            <person name="Sun Q."/>
            <person name="Zhou Y."/>
        </authorList>
    </citation>
    <scope>NUCLEOTIDE SEQUENCE</scope>
    <source>
        <strain evidence="2">CGMCC 1.12187</strain>
    </source>
</reference>
<name>A0A917H395_9MICC</name>
<dbReference type="RefSeq" id="WP_188539179.1">
    <property type="nucleotide sequence ID" value="NZ_BMEQ01000023.1"/>
</dbReference>